<keyword evidence="3" id="KW-0378">Hydrolase</keyword>
<evidence type="ECO:0000256" key="5">
    <source>
        <dbReference type="ARBA" id="ARBA00022840"/>
    </source>
</evidence>
<dbReference type="EMBL" id="UYYB01031845">
    <property type="protein sequence ID" value="VDM73662.1"/>
    <property type="molecule type" value="Genomic_DNA"/>
</dbReference>
<dbReference type="InterPro" id="IPR014014">
    <property type="entry name" value="RNA_helicase_DEAD_Q_motif"/>
</dbReference>
<evidence type="ECO:0000313" key="9">
    <source>
        <dbReference type="Proteomes" id="UP000270094"/>
    </source>
</evidence>
<dbReference type="AlphaFoldDB" id="A0A3P7L2G4"/>
<dbReference type="PROSITE" id="PS51195">
    <property type="entry name" value="Q_MOTIF"/>
    <property type="match status" value="1"/>
</dbReference>
<dbReference type="OrthoDB" id="360161at2759"/>
<organism evidence="8 9">
    <name type="scientific">Strongylus vulgaris</name>
    <name type="common">Blood worm</name>
    <dbReference type="NCBI Taxonomy" id="40348"/>
    <lineage>
        <taxon>Eukaryota</taxon>
        <taxon>Metazoa</taxon>
        <taxon>Ecdysozoa</taxon>
        <taxon>Nematoda</taxon>
        <taxon>Chromadorea</taxon>
        <taxon>Rhabditida</taxon>
        <taxon>Rhabditina</taxon>
        <taxon>Rhabditomorpha</taxon>
        <taxon>Strongyloidea</taxon>
        <taxon>Strongylidae</taxon>
        <taxon>Strongylus</taxon>
    </lineage>
</organism>
<dbReference type="GO" id="GO:0003724">
    <property type="term" value="F:RNA helicase activity"/>
    <property type="evidence" value="ECO:0007669"/>
    <property type="project" value="UniProtKB-EC"/>
</dbReference>
<sequence>MINQLRRLNRIYTWGDNIPDPFIGFFELDLPEALQNSLKEYGIETPTPIQMQAIPLMTEHRDVLASAPTGELQPTFLPSLRLKLMHFLFLQL</sequence>
<dbReference type="GO" id="GO:0005524">
    <property type="term" value="F:ATP binding"/>
    <property type="evidence" value="ECO:0007669"/>
    <property type="project" value="UniProtKB-KW"/>
</dbReference>
<proteinExistence type="predicted"/>
<evidence type="ECO:0000256" key="6">
    <source>
        <dbReference type="PROSITE-ProRule" id="PRU00552"/>
    </source>
</evidence>
<name>A0A3P7L2G4_STRVU</name>
<keyword evidence="2" id="KW-0547">Nucleotide-binding</keyword>
<feature type="short sequence motif" description="Q motif" evidence="6">
    <location>
        <begin position="23"/>
        <end position="51"/>
    </location>
</feature>
<keyword evidence="4" id="KW-0347">Helicase</keyword>
<keyword evidence="5" id="KW-0067">ATP-binding</keyword>
<reference evidence="8 9" key="1">
    <citation type="submission" date="2018-11" db="EMBL/GenBank/DDBJ databases">
        <authorList>
            <consortium name="Pathogen Informatics"/>
        </authorList>
    </citation>
    <scope>NUCLEOTIDE SEQUENCE [LARGE SCALE GENOMIC DNA]</scope>
</reference>
<evidence type="ECO:0000256" key="1">
    <source>
        <dbReference type="ARBA" id="ARBA00012552"/>
    </source>
</evidence>
<dbReference type="EC" id="3.6.4.13" evidence="1"/>
<evidence type="ECO:0000259" key="7">
    <source>
        <dbReference type="PROSITE" id="PS51195"/>
    </source>
</evidence>
<keyword evidence="9" id="KW-1185">Reference proteome</keyword>
<dbReference type="InterPro" id="IPR027417">
    <property type="entry name" value="P-loop_NTPase"/>
</dbReference>
<dbReference type="Gene3D" id="3.40.50.300">
    <property type="entry name" value="P-loop containing nucleotide triphosphate hydrolases"/>
    <property type="match status" value="1"/>
</dbReference>
<gene>
    <name evidence="8" type="ORF">SVUK_LOCUS8660</name>
</gene>
<dbReference type="GO" id="GO:0016787">
    <property type="term" value="F:hydrolase activity"/>
    <property type="evidence" value="ECO:0007669"/>
    <property type="project" value="UniProtKB-KW"/>
</dbReference>
<evidence type="ECO:0000256" key="3">
    <source>
        <dbReference type="ARBA" id="ARBA00022801"/>
    </source>
</evidence>
<dbReference type="SUPFAM" id="SSF52540">
    <property type="entry name" value="P-loop containing nucleoside triphosphate hydrolases"/>
    <property type="match status" value="1"/>
</dbReference>
<evidence type="ECO:0000313" key="8">
    <source>
        <dbReference type="EMBL" id="VDM73662.1"/>
    </source>
</evidence>
<dbReference type="Proteomes" id="UP000270094">
    <property type="component" value="Unassembled WGS sequence"/>
</dbReference>
<evidence type="ECO:0000256" key="4">
    <source>
        <dbReference type="ARBA" id="ARBA00022806"/>
    </source>
</evidence>
<protein>
    <recommendedName>
        <fullName evidence="1">RNA helicase</fullName>
        <ecNumber evidence="1">3.6.4.13</ecNumber>
    </recommendedName>
</protein>
<accession>A0A3P7L2G4</accession>
<feature type="domain" description="DEAD-box RNA helicase Q" evidence="7">
    <location>
        <begin position="23"/>
        <end position="51"/>
    </location>
</feature>
<evidence type="ECO:0000256" key="2">
    <source>
        <dbReference type="ARBA" id="ARBA00022741"/>
    </source>
</evidence>